<accession>A0A8B8EUG0</accession>
<gene>
    <name evidence="3" type="primary">LOC111136798</name>
</gene>
<dbReference type="KEGG" id="cvn:111136798"/>
<sequence length="458" mass="52686">MSSLMNTTTKIKSYRRLPLYIVEDHNEVLPYIHRAIGSHHLPFSNLVFVHFDSHPDMLIPKDMPADEVFKKESLYENVSIENWIMPLIYAGHIDVILWVKPPWCTQIEDKSIHFYVGKCVATGTLRCSCKESYFVSETLYKPESQLINKKKVQLIVFTLKPNGWKDDVLGKKESVLKPSIKHRADGQTNDSDSVQRTEENDYRTSVAFTGICKCEHNNVESKNTCCKCKCDKHGDEDSSRPCGSQLSPLSDLFRQSLKDITKLLNDFSDRTLVLDIDLDFYSTKNPFIEVYSPSQYRILQELYCFKAPCSDTEEDIEACVLNREKELGYLKQEFLKFMQTSEPNLTHPKADKIKALVQDLQRCRTDDDPVNFDLLHEAGCTCDDTELPHHVSSQEEITLLVDATQEFLSHIKRPTIITMARSSQDDYCPPEQVESIQNSVLEILQDLYLEIDLTIDYA</sequence>
<evidence type="ECO:0000256" key="1">
    <source>
        <dbReference type="ARBA" id="ARBA00007099"/>
    </source>
</evidence>
<evidence type="ECO:0000313" key="3">
    <source>
        <dbReference type="RefSeq" id="XP_022343615.1"/>
    </source>
</evidence>
<keyword evidence="2" id="KW-1185">Reference proteome</keyword>
<dbReference type="PANTHER" id="PTHR13225:SF3">
    <property type="entry name" value="UPF0489 PROTEIN C5ORF22"/>
    <property type="match status" value="1"/>
</dbReference>
<comment type="similarity">
    <text evidence="1">Belongs to the UPF0489 family.</text>
</comment>
<dbReference type="GeneID" id="111136798"/>
<dbReference type="OrthoDB" id="418142at2759"/>
<organism evidence="2 3">
    <name type="scientific">Crassostrea virginica</name>
    <name type="common">Eastern oyster</name>
    <dbReference type="NCBI Taxonomy" id="6565"/>
    <lineage>
        <taxon>Eukaryota</taxon>
        <taxon>Metazoa</taxon>
        <taxon>Spiralia</taxon>
        <taxon>Lophotrochozoa</taxon>
        <taxon>Mollusca</taxon>
        <taxon>Bivalvia</taxon>
        <taxon>Autobranchia</taxon>
        <taxon>Pteriomorphia</taxon>
        <taxon>Ostreida</taxon>
        <taxon>Ostreoidea</taxon>
        <taxon>Ostreidae</taxon>
        <taxon>Crassostrea</taxon>
    </lineage>
</organism>
<protein>
    <submittedName>
        <fullName evidence="3">UPF0489 protein C5orf22 homolog</fullName>
    </submittedName>
</protein>
<dbReference type="Pfam" id="PF12640">
    <property type="entry name" value="UPF0489"/>
    <property type="match status" value="1"/>
</dbReference>
<reference evidence="3" key="1">
    <citation type="submission" date="2025-08" db="UniProtKB">
        <authorList>
            <consortium name="RefSeq"/>
        </authorList>
    </citation>
    <scope>IDENTIFICATION</scope>
    <source>
        <tissue evidence="3">Whole sample</tissue>
    </source>
</reference>
<dbReference type="RefSeq" id="XP_022343615.1">
    <property type="nucleotide sequence ID" value="XM_022487907.1"/>
</dbReference>
<dbReference type="Proteomes" id="UP000694844">
    <property type="component" value="Chromosome 5"/>
</dbReference>
<evidence type="ECO:0000313" key="2">
    <source>
        <dbReference type="Proteomes" id="UP000694844"/>
    </source>
</evidence>
<proteinExistence type="inferred from homology"/>
<name>A0A8B8EUG0_CRAVI</name>
<dbReference type="AlphaFoldDB" id="A0A8B8EUG0"/>
<dbReference type="PANTHER" id="PTHR13225">
    <property type="entry name" value="MISEXPRESSION SUPPRESSOR OF RAS 6"/>
    <property type="match status" value="1"/>
</dbReference>
<dbReference type="InterPro" id="IPR024131">
    <property type="entry name" value="UPF0489"/>
</dbReference>